<sequence length="455" mass="51200">MGVSGGGGSSASKRGRPYGVMLILAVTAAVFAVMLLHKMRERRIFNILISEKDHNLLTLQLLLQPKKSWFLSLNHSLLCQQKERESAKEMKKKIEELKSKARFLKTQKIELNDKLMEMEAIASSLREEQRNMESALDERLNEIKVLREKERDSSKDAYQITSLQELLRFKEEEIKEMKDQLQRSSNVLLASTGDSSKPPRNLTGNETGRKGDNANAGERQTKGTLNSNNEAVTTEAQVSSKIAFKSLEHKETPTEASLQRQKNNQDVNEGPRERGESGNKEVENSQVQGEISNPQNGSDIKEEEASRFSDGILTNKNEGSNHSTHQGIASKALGVSSNGGMKFEEPERSQMVLSSRLKEKKSRRSTLGGKKRKNSRDEVENSEDGARDTQRVKTTTDGKLKKGKLWKAIDAGRRYKERTNAYIENSNPNRSENWDFAYKGDQTLMDAAADYDDDN</sequence>
<evidence type="ECO:0000313" key="5">
    <source>
        <dbReference type="Proteomes" id="UP001420932"/>
    </source>
</evidence>
<proteinExistence type="predicted"/>
<feature type="compositionally biased region" description="Polar residues" evidence="2">
    <location>
        <begin position="312"/>
        <end position="327"/>
    </location>
</feature>
<keyword evidence="3" id="KW-0472">Membrane</keyword>
<evidence type="ECO:0000256" key="2">
    <source>
        <dbReference type="SAM" id="MobiDB-lite"/>
    </source>
</evidence>
<protein>
    <submittedName>
        <fullName evidence="4">Uncharacterized protein</fullName>
    </submittedName>
</protein>
<dbReference type="Proteomes" id="UP001420932">
    <property type="component" value="Unassembled WGS sequence"/>
</dbReference>
<dbReference type="AlphaFoldDB" id="A0AAP0KDF9"/>
<evidence type="ECO:0000256" key="1">
    <source>
        <dbReference type="SAM" id="Coils"/>
    </source>
</evidence>
<feature type="compositionally biased region" description="Polar residues" evidence="2">
    <location>
        <begin position="284"/>
        <end position="298"/>
    </location>
</feature>
<organism evidence="4 5">
    <name type="scientific">Stephania yunnanensis</name>
    <dbReference type="NCBI Taxonomy" id="152371"/>
    <lineage>
        <taxon>Eukaryota</taxon>
        <taxon>Viridiplantae</taxon>
        <taxon>Streptophyta</taxon>
        <taxon>Embryophyta</taxon>
        <taxon>Tracheophyta</taxon>
        <taxon>Spermatophyta</taxon>
        <taxon>Magnoliopsida</taxon>
        <taxon>Ranunculales</taxon>
        <taxon>Menispermaceae</taxon>
        <taxon>Menispermoideae</taxon>
        <taxon>Cissampelideae</taxon>
        <taxon>Stephania</taxon>
    </lineage>
</organism>
<feature type="region of interest" description="Disordered" evidence="2">
    <location>
        <begin position="248"/>
        <end position="397"/>
    </location>
</feature>
<keyword evidence="3" id="KW-1133">Transmembrane helix</keyword>
<feature type="region of interest" description="Disordered" evidence="2">
    <location>
        <begin position="189"/>
        <end position="234"/>
    </location>
</feature>
<gene>
    <name evidence="4" type="ORF">Syun_008284</name>
</gene>
<name>A0AAP0KDF9_9MAGN</name>
<feature type="transmembrane region" description="Helical" evidence="3">
    <location>
        <begin position="18"/>
        <end position="36"/>
    </location>
</feature>
<evidence type="ECO:0000256" key="3">
    <source>
        <dbReference type="SAM" id="Phobius"/>
    </source>
</evidence>
<feature type="compositionally biased region" description="Basic and acidic residues" evidence="2">
    <location>
        <begin position="269"/>
        <end position="283"/>
    </location>
</feature>
<comment type="caution">
    <text evidence="4">The sequence shown here is derived from an EMBL/GenBank/DDBJ whole genome shotgun (WGS) entry which is preliminary data.</text>
</comment>
<evidence type="ECO:0000313" key="4">
    <source>
        <dbReference type="EMBL" id="KAK9149975.1"/>
    </source>
</evidence>
<dbReference type="PANTHER" id="PTHR36143">
    <property type="entry name" value="OS08G0177500 PROTEIN"/>
    <property type="match status" value="1"/>
</dbReference>
<feature type="compositionally biased region" description="Basic and acidic residues" evidence="2">
    <location>
        <begin position="375"/>
        <end position="397"/>
    </location>
</feature>
<feature type="compositionally biased region" description="Polar residues" evidence="2">
    <location>
        <begin position="222"/>
        <end position="234"/>
    </location>
</feature>
<feature type="compositionally biased region" description="Basic residues" evidence="2">
    <location>
        <begin position="358"/>
        <end position="374"/>
    </location>
</feature>
<feature type="compositionally biased region" description="Polar residues" evidence="2">
    <location>
        <begin position="254"/>
        <end position="267"/>
    </location>
</feature>
<keyword evidence="1" id="KW-0175">Coiled coil</keyword>
<dbReference type="PANTHER" id="PTHR36143:SF4">
    <property type="entry name" value="OS08G0177500 PROTEIN"/>
    <property type="match status" value="1"/>
</dbReference>
<feature type="coiled-coil region" evidence="1">
    <location>
        <begin position="77"/>
        <end position="187"/>
    </location>
</feature>
<keyword evidence="3" id="KW-0812">Transmembrane</keyword>
<reference evidence="4 5" key="1">
    <citation type="submission" date="2024-01" db="EMBL/GenBank/DDBJ databases">
        <title>Genome assemblies of Stephania.</title>
        <authorList>
            <person name="Yang L."/>
        </authorList>
    </citation>
    <scope>NUCLEOTIDE SEQUENCE [LARGE SCALE GENOMIC DNA]</scope>
    <source>
        <strain evidence="4">YNDBR</strain>
        <tissue evidence="4">Leaf</tissue>
    </source>
</reference>
<accession>A0AAP0KDF9</accession>
<dbReference type="EMBL" id="JBBNAF010000004">
    <property type="protein sequence ID" value="KAK9149975.1"/>
    <property type="molecule type" value="Genomic_DNA"/>
</dbReference>
<keyword evidence="5" id="KW-1185">Reference proteome</keyword>